<dbReference type="InterPro" id="IPR016032">
    <property type="entry name" value="Sig_transdc_resp-reg_C-effctor"/>
</dbReference>
<sequence>MPTQRRPSTLRIEVLGPLRLVVDGEIVDVPGSKRRALLVLLAIAEGAVVPVDALLDALWPAGIPDTGRQALQNHISRLRAQLGSAADRLETLPGGYRLALEPDELDVIAARTRLAAAQTGSPGSFETLREAYDLWRGPELPDLTEVDQIATAVEGYARLHREIADALVAVGVTEGHAGQVADLAASSWAADPLREQAVLGHMRALAATGRVPEALRVAREFRRRLADETGLDPSAALSETEREIAASVPDTVGPQIFSGSPRLIGRETQIASVRRTLETERLVTIVGPGGVGKTSVALAVARATPNTTLVSLAPITEAAAIAHTLAAALNLRVEHGDVLAACVAVLGQQPATLVIDNCEHLADAARDTVTRILAACPDVRVLATSRESLGLPVEFVFRLAPLPVPAAGDDPAGFPSVALFLERAQRVRPAARPTPDQLATVADIVSRLDGMPLAIELAAGRLSTFSLRDLHARLDRSLDLFGGGRSSTDARHRTLRATIEWSYRLLSDDEQALFRSLSVFPDGVDLDTAERVAAELNLATEPGEALARLVDASMVDASFRGATRYRMLETLRAFGLDRLAAAGEQAAATDRMLSWASALADRIGTGMESVAEADADTLLRREMPNLRAAWRSARTVGAVDVTAAIVLGLYNAIAYRDLIEIRHWAEELAADPALAGHARAGAVFAMAGEAWYHDGDYRQAERLAGVGLDLADGPDRWYGLSVLSVADLARGEWDRCVDHSLAAAELAPQRDNLGIAALARVYAGDVATARDLNARGSAAAVSPSMRSWAAYVDGEIENIAGDAAAAERHYLRAIDLAHESGATFFAGVATVGLLTARTAAGRFDEALRGYREVLDYFTRTGNWTHQWTALRNLAMLLRRLGDDDTAALIDTAADHAPDAPALAGASAGAGADDGAAAGRAEVLGAAREAIDRHLTQR</sequence>
<protein>
    <submittedName>
        <fullName evidence="5">Putative AfsR family transcriptional regulator</fullName>
    </submittedName>
</protein>
<evidence type="ECO:0000313" key="5">
    <source>
        <dbReference type="EMBL" id="GAB92143.1"/>
    </source>
</evidence>
<dbReference type="InterPro" id="IPR027417">
    <property type="entry name" value="P-loop_NTPase"/>
</dbReference>
<dbReference type="InterPro" id="IPR011990">
    <property type="entry name" value="TPR-like_helical_dom_sf"/>
</dbReference>
<dbReference type="Pfam" id="PF00486">
    <property type="entry name" value="Trans_reg_C"/>
    <property type="match status" value="1"/>
</dbReference>
<dbReference type="InterPro" id="IPR005158">
    <property type="entry name" value="BTAD"/>
</dbReference>
<dbReference type="InterPro" id="IPR041664">
    <property type="entry name" value="AAA_16"/>
</dbReference>
<dbReference type="SUPFAM" id="SSF52540">
    <property type="entry name" value="P-loop containing nucleoside triphosphate hydrolases"/>
    <property type="match status" value="1"/>
</dbReference>
<dbReference type="PANTHER" id="PTHR47691:SF3">
    <property type="entry name" value="HTH-TYPE TRANSCRIPTIONAL REGULATOR RV0890C-RELATED"/>
    <property type="match status" value="1"/>
</dbReference>
<comment type="similarity">
    <text evidence="1">Belongs to the AfsR/DnrI/RedD regulatory family.</text>
</comment>
<dbReference type="Gene3D" id="3.40.50.300">
    <property type="entry name" value="P-loop containing nucleotide triphosphate hydrolases"/>
    <property type="match status" value="1"/>
</dbReference>
<dbReference type="InterPro" id="IPR001867">
    <property type="entry name" value="OmpR/PhoB-type_DNA-bd"/>
</dbReference>
<evidence type="ECO:0000256" key="3">
    <source>
        <dbReference type="PROSITE-ProRule" id="PRU01091"/>
    </source>
</evidence>
<dbReference type="eggNOG" id="COG3903">
    <property type="taxonomic scope" value="Bacteria"/>
</dbReference>
<gene>
    <name evidence="5" type="ORF">GORHZ_164_00360</name>
</gene>
<name>K6V7C8_9ACTN</name>
<dbReference type="AlphaFoldDB" id="K6V7C8"/>
<dbReference type="GO" id="GO:0000160">
    <property type="term" value="P:phosphorelay signal transduction system"/>
    <property type="evidence" value="ECO:0007669"/>
    <property type="project" value="InterPro"/>
</dbReference>
<evidence type="ECO:0000256" key="1">
    <source>
        <dbReference type="ARBA" id="ARBA00005820"/>
    </source>
</evidence>
<feature type="DNA-binding region" description="OmpR/PhoB-type" evidence="3">
    <location>
        <begin position="2"/>
        <end position="100"/>
    </location>
</feature>
<comment type="caution">
    <text evidence="5">The sequence shown here is derived from an EMBL/GenBank/DDBJ whole genome shotgun (WGS) entry which is preliminary data.</text>
</comment>
<dbReference type="Pfam" id="PF13191">
    <property type="entry name" value="AAA_16"/>
    <property type="match status" value="1"/>
</dbReference>
<dbReference type="OrthoDB" id="9812579at2"/>
<dbReference type="InterPro" id="IPR058852">
    <property type="entry name" value="HTH_77"/>
</dbReference>
<dbReference type="GO" id="GO:0003677">
    <property type="term" value="F:DNA binding"/>
    <property type="evidence" value="ECO:0007669"/>
    <property type="project" value="UniProtKB-UniRule"/>
</dbReference>
<dbReference type="SMART" id="SM00862">
    <property type="entry name" value="Trans_reg_C"/>
    <property type="match status" value="1"/>
</dbReference>
<dbReference type="eggNOG" id="COG3629">
    <property type="taxonomic scope" value="Bacteria"/>
</dbReference>
<reference evidence="5 6" key="1">
    <citation type="submission" date="2012-08" db="EMBL/GenBank/DDBJ databases">
        <title>Whole genome shotgun sequence of Gordonia rhizosphera NBRC 16068.</title>
        <authorList>
            <person name="Takarada H."/>
            <person name="Isaki S."/>
            <person name="Hosoyama A."/>
            <person name="Tsuchikane K."/>
            <person name="Katsumata H."/>
            <person name="Baba S."/>
            <person name="Ohji S."/>
            <person name="Yamazaki S."/>
            <person name="Fujita N."/>
        </authorList>
    </citation>
    <scope>NUCLEOTIDE SEQUENCE [LARGE SCALE GENOMIC DNA]</scope>
    <source>
        <strain evidence="5 6">NBRC 16068</strain>
    </source>
</reference>
<accession>K6V7C8</accession>
<keyword evidence="2 3" id="KW-0238">DNA-binding</keyword>
<dbReference type="Gene3D" id="1.25.40.10">
    <property type="entry name" value="Tetratricopeptide repeat domain"/>
    <property type="match status" value="2"/>
</dbReference>
<proteinExistence type="inferred from homology"/>
<dbReference type="Proteomes" id="UP000008363">
    <property type="component" value="Unassembled WGS sequence"/>
</dbReference>
<dbReference type="STRING" id="1108045.GORHZ_164_00360"/>
<dbReference type="Gene3D" id="1.10.10.10">
    <property type="entry name" value="Winged helix-like DNA-binding domain superfamily/Winged helix DNA-binding domain"/>
    <property type="match status" value="1"/>
</dbReference>
<keyword evidence="6" id="KW-1185">Reference proteome</keyword>
<dbReference type="SMART" id="SM01043">
    <property type="entry name" value="BTAD"/>
    <property type="match status" value="1"/>
</dbReference>
<dbReference type="InterPro" id="IPR036388">
    <property type="entry name" value="WH-like_DNA-bd_sf"/>
</dbReference>
<feature type="domain" description="OmpR/PhoB-type" evidence="4">
    <location>
        <begin position="2"/>
        <end position="100"/>
    </location>
</feature>
<dbReference type="EMBL" id="BAHC01000164">
    <property type="protein sequence ID" value="GAB92143.1"/>
    <property type="molecule type" value="Genomic_DNA"/>
</dbReference>
<dbReference type="SUPFAM" id="SSF48452">
    <property type="entry name" value="TPR-like"/>
    <property type="match status" value="2"/>
</dbReference>
<dbReference type="GO" id="GO:0006355">
    <property type="term" value="P:regulation of DNA-templated transcription"/>
    <property type="evidence" value="ECO:0007669"/>
    <property type="project" value="InterPro"/>
</dbReference>
<evidence type="ECO:0000256" key="2">
    <source>
        <dbReference type="ARBA" id="ARBA00023125"/>
    </source>
</evidence>
<dbReference type="SUPFAM" id="SSF46894">
    <property type="entry name" value="C-terminal effector domain of the bipartite response regulators"/>
    <property type="match status" value="1"/>
</dbReference>
<dbReference type="PANTHER" id="PTHR47691">
    <property type="entry name" value="REGULATOR-RELATED"/>
    <property type="match status" value="1"/>
</dbReference>
<dbReference type="Pfam" id="PF25872">
    <property type="entry name" value="HTH_77"/>
    <property type="match status" value="1"/>
</dbReference>
<evidence type="ECO:0000259" key="4">
    <source>
        <dbReference type="PROSITE" id="PS51755"/>
    </source>
</evidence>
<dbReference type="Pfam" id="PF03704">
    <property type="entry name" value="BTAD"/>
    <property type="match status" value="1"/>
</dbReference>
<dbReference type="RefSeq" id="WP_006336250.1">
    <property type="nucleotide sequence ID" value="NZ_BAHC01000164.1"/>
</dbReference>
<dbReference type="PROSITE" id="PS51755">
    <property type="entry name" value="OMPR_PHOB"/>
    <property type="match status" value="1"/>
</dbReference>
<evidence type="ECO:0000313" key="6">
    <source>
        <dbReference type="Proteomes" id="UP000008363"/>
    </source>
</evidence>
<organism evidence="5 6">
    <name type="scientific">Gordonia rhizosphera NBRC 16068</name>
    <dbReference type="NCBI Taxonomy" id="1108045"/>
    <lineage>
        <taxon>Bacteria</taxon>
        <taxon>Bacillati</taxon>
        <taxon>Actinomycetota</taxon>
        <taxon>Actinomycetes</taxon>
        <taxon>Mycobacteriales</taxon>
        <taxon>Gordoniaceae</taxon>
        <taxon>Gordonia</taxon>
    </lineage>
</organism>